<reference evidence="2" key="1">
    <citation type="submission" date="2023-11" db="EMBL/GenBank/DDBJ databases">
        <title>Genome assemblies of two species of porcelain crab, Petrolisthes cinctipes and Petrolisthes manimaculis (Anomura: Porcellanidae).</title>
        <authorList>
            <person name="Angst P."/>
        </authorList>
    </citation>
    <scope>NUCLEOTIDE SEQUENCE</scope>
    <source>
        <strain evidence="2">PB745_02</strain>
        <tissue evidence="2">Gill</tissue>
    </source>
</reference>
<dbReference type="SUPFAM" id="SSF47162">
    <property type="entry name" value="Apolipoprotein"/>
    <property type="match status" value="1"/>
</dbReference>
<accession>A0AAE1PW62</accession>
<feature type="coiled-coil region" evidence="1">
    <location>
        <begin position="36"/>
        <end position="63"/>
    </location>
</feature>
<protein>
    <submittedName>
        <fullName evidence="2">Uncharacterized protein</fullName>
    </submittedName>
</protein>
<gene>
    <name evidence="2" type="ORF">Pmani_013374</name>
</gene>
<keyword evidence="1" id="KW-0175">Coiled coil</keyword>
<comment type="caution">
    <text evidence="2">The sequence shown here is derived from an EMBL/GenBank/DDBJ whole genome shotgun (WGS) entry which is preliminary data.</text>
</comment>
<dbReference type="Proteomes" id="UP001292094">
    <property type="component" value="Unassembled WGS sequence"/>
</dbReference>
<evidence type="ECO:0000313" key="2">
    <source>
        <dbReference type="EMBL" id="KAK4315459.1"/>
    </source>
</evidence>
<keyword evidence="3" id="KW-1185">Reference proteome</keyword>
<proteinExistence type="predicted"/>
<organism evidence="2 3">
    <name type="scientific">Petrolisthes manimaculis</name>
    <dbReference type="NCBI Taxonomy" id="1843537"/>
    <lineage>
        <taxon>Eukaryota</taxon>
        <taxon>Metazoa</taxon>
        <taxon>Ecdysozoa</taxon>
        <taxon>Arthropoda</taxon>
        <taxon>Crustacea</taxon>
        <taxon>Multicrustacea</taxon>
        <taxon>Malacostraca</taxon>
        <taxon>Eumalacostraca</taxon>
        <taxon>Eucarida</taxon>
        <taxon>Decapoda</taxon>
        <taxon>Pleocyemata</taxon>
        <taxon>Anomura</taxon>
        <taxon>Galatheoidea</taxon>
        <taxon>Porcellanidae</taxon>
        <taxon>Petrolisthes</taxon>
    </lineage>
</organism>
<dbReference type="EMBL" id="JAWZYT010001114">
    <property type="protein sequence ID" value="KAK4315459.1"/>
    <property type="molecule type" value="Genomic_DNA"/>
</dbReference>
<sequence>MKIEKRQDKLEKKVGELDDVVSGKFDKVSKEMVEVKGKVDKGMEEMREKLEELDTERNRDLETVKRGFVNMKDMIMSEIKEEVISQVKGDVGKISGDMARAEAQKNL</sequence>
<dbReference type="AlphaFoldDB" id="A0AAE1PW62"/>
<evidence type="ECO:0000256" key="1">
    <source>
        <dbReference type="SAM" id="Coils"/>
    </source>
</evidence>
<evidence type="ECO:0000313" key="3">
    <source>
        <dbReference type="Proteomes" id="UP001292094"/>
    </source>
</evidence>
<name>A0AAE1PW62_9EUCA</name>